<keyword evidence="1" id="KW-0472">Membrane</keyword>
<feature type="transmembrane region" description="Helical" evidence="1">
    <location>
        <begin position="12"/>
        <end position="32"/>
    </location>
</feature>
<dbReference type="WBParaSite" id="ALUE_0000888501-mRNA-1">
    <property type="protein sequence ID" value="ALUE_0000888501-mRNA-1"/>
    <property type="gene ID" value="ALUE_0000888501"/>
</dbReference>
<evidence type="ECO:0000313" key="2">
    <source>
        <dbReference type="Proteomes" id="UP000036681"/>
    </source>
</evidence>
<proteinExistence type="predicted"/>
<name>A0A0M3HZ36_ASCLU</name>
<evidence type="ECO:0000256" key="1">
    <source>
        <dbReference type="SAM" id="Phobius"/>
    </source>
</evidence>
<organism evidence="2 3">
    <name type="scientific">Ascaris lumbricoides</name>
    <name type="common">Giant roundworm</name>
    <dbReference type="NCBI Taxonomy" id="6252"/>
    <lineage>
        <taxon>Eukaryota</taxon>
        <taxon>Metazoa</taxon>
        <taxon>Ecdysozoa</taxon>
        <taxon>Nematoda</taxon>
        <taxon>Chromadorea</taxon>
        <taxon>Rhabditida</taxon>
        <taxon>Spirurina</taxon>
        <taxon>Ascaridomorpha</taxon>
        <taxon>Ascaridoidea</taxon>
        <taxon>Ascarididae</taxon>
        <taxon>Ascaris</taxon>
    </lineage>
</organism>
<sequence>MVIPTNAVKCTVLLAFLVCGVSSIFTSSFFTLRNGSNNPFRMFPSVTDRDTRDDSSKKDGSLIDANDTALKALHIVFKDESVLEKATGQSARRARSSTQKCGTPKMHSFLLHPSPPVIYWTFRKDAETCVQDFGFGIRLDGANAFSNIEESSQRSWEGVPQRHAFNGLHIFTSDASHFQECVRECCLASCRPVCCADIAPSYVGLTYKQP</sequence>
<keyword evidence="1" id="KW-1133">Transmembrane helix</keyword>
<reference evidence="3" key="1">
    <citation type="submission" date="2017-02" db="UniProtKB">
        <authorList>
            <consortium name="WormBaseParasite"/>
        </authorList>
    </citation>
    <scope>IDENTIFICATION</scope>
</reference>
<evidence type="ECO:0000313" key="3">
    <source>
        <dbReference type="WBParaSite" id="ALUE_0000888501-mRNA-1"/>
    </source>
</evidence>
<keyword evidence="2" id="KW-1185">Reference proteome</keyword>
<dbReference type="Proteomes" id="UP000036681">
    <property type="component" value="Unplaced"/>
</dbReference>
<keyword evidence="1" id="KW-0812">Transmembrane</keyword>
<dbReference type="AlphaFoldDB" id="A0A0M3HZ36"/>
<protein>
    <submittedName>
        <fullName evidence="3">Apple domain-containing protein</fullName>
    </submittedName>
</protein>
<accession>A0A0M3HZ36</accession>